<reference evidence="1 2" key="1">
    <citation type="journal article" date="2020" name="Nature">
        <title>Six reference-quality genomes reveal evolution of bat adaptations.</title>
        <authorList>
            <person name="Jebb D."/>
            <person name="Huang Z."/>
            <person name="Pippel M."/>
            <person name="Hughes G.M."/>
            <person name="Lavrichenko K."/>
            <person name="Devanna P."/>
            <person name="Winkler S."/>
            <person name="Jermiin L.S."/>
            <person name="Skirmuntt E.C."/>
            <person name="Katzourakis A."/>
            <person name="Burkitt-Gray L."/>
            <person name="Ray D.A."/>
            <person name="Sullivan K.A.M."/>
            <person name="Roscito J.G."/>
            <person name="Kirilenko B.M."/>
            <person name="Davalos L.M."/>
            <person name="Corthals A.P."/>
            <person name="Power M.L."/>
            <person name="Jones G."/>
            <person name="Ransome R.D."/>
            <person name="Dechmann D.K.N."/>
            <person name="Locatelli A.G."/>
            <person name="Puechmaille S.J."/>
            <person name="Fedrigo O."/>
            <person name="Jarvis E.D."/>
            <person name="Hiller M."/>
            <person name="Vernes S.C."/>
            <person name="Myers E.W."/>
            <person name="Teeling E.C."/>
        </authorList>
    </citation>
    <scope>NUCLEOTIDE SEQUENCE [LARGE SCALE GENOMIC DNA]</scope>
    <source>
        <strain evidence="1">MMolMol1</strain>
        <tissue evidence="1">Muscle</tissue>
    </source>
</reference>
<name>A0A7J8J0F1_MOLMO</name>
<sequence length="126" mass="13378">MRSGSPACVHGMQGNCALQTTTCLYFATVLCSARQTHAHTLSCTQPSFSLGHTALNGTLTGTGMGEALCPPLFNLSCGGRPSKCIFPLMSRVHFSTPLETTVFQGQAEDEQVCRLDLDGTPLSLQL</sequence>
<keyword evidence="2" id="KW-1185">Reference proteome</keyword>
<organism evidence="1 2">
    <name type="scientific">Molossus molossus</name>
    <name type="common">Pallas' mastiff bat</name>
    <name type="synonym">Vespertilio molossus</name>
    <dbReference type="NCBI Taxonomy" id="27622"/>
    <lineage>
        <taxon>Eukaryota</taxon>
        <taxon>Metazoa</taxon>
        <taxon>Chordata</taxon>
        <taxon>Craniata</taxon>
        <taxon>Vertebrata</taxon>
        <taxon>Euteleostomi</taxon>
        <taxon>Mammalia</taxon>
        <taxon>Eutheria</taxon>
        <taxon>Laurasiatheria</taxon>
        <taxon>Chiroptera</taxon>
        <taxon>Yangochiroptera</taxon>
        <taxon>Molossidae</taxon>
        <taxon>Molossus</taxon>
    </lineage>
</organism>
<gene>
    <name evidence="1" type="ORF">HJG59_010291</name>
</gene>
<evidence type="ECO:0000313" key="2">
    <source>
        <dbReference type="Proteomes" id="UP000550707"/>
    </source>
</evidence>
<evidence type="ECO:0000313" key="1">
    <source>
        <dbReference type="EMBL" id="KAF6489889.1"/>
    </source>
</evidence>
<dbReference type="Proteomes" id="UP000550707">
    <property type="component" value="Unassembled WGS sequence"/>
</dbReference>
<comment type="caution">
    <text evidence="1">The sequence shown here is derived from an EMBL/GenBank/DDBJ whole genome shotgun (WGS) entry which is preliminary data.</text>
</comment>
<dbReference type="EMBL" id="JACASF010000003">
    <property type="protein sequence ID" value="KAF6489889.1"/>
    <property type="molecule type" value="Genomic_DNA"/>
</dbReference>
<accession>A0A7J8J0F1</accession>
<dbReference type="InParanoid" id="A0A7J8J0F1"/>
<protein>
    <submittedName>
        <fullName evidence="1">Uncharacterized protein</fullName>
    </submittedName>
</protein>
<proteinExistence type="predicted"/>
<dbReference type="AlphaFoldDB" id="A0A7J8J0F1"/>